<dbReference type="EMBL" id="JBHSVR010000001">
    <property type="protein sequence ID" value="MFC6634932.1"/>
    <property type="molecule type" value="Genomic_DNA"/>
</dbReference>
<evidence type="ECO:0000313" key="2">
    <source>
        <dbReference type="Proteomes" id="UP001596425"/>
    </source>
</evidence>
<dbReference type="Proteomes" id="UP001596425">
    <property type="component" value="Unassembled WGS sequence"/>
</dbReference>
<organism evidence="1 2">
    <name type="scientific">Microbulbifer taiwanensis</name>
    <dbReference type="NCBI Taxonomy" id="986746"/>
    <lineage>
        <taxon>Bacteria</taxon>
        <taxon>Pseudomonadati</taxon>
        <taxon>Pseudomonadota</taxon>
        <taxon>Gammaproteobacteria</taxon>
        <taxon>Cellvibrionales</taxon>
        <taxon>Microbulbiferaceae</taxon>
        <taxon>Microbulbifer</taxon>
    </lineage>
</organism>
<accession>A0ABW1YQ93</accession>
<proteinExistence type="predicted"/>
<evidence type="ECO:0000313" key="1">
    <source>
        <dbReference type="EMBL" id="MFC6634932.1"/>
    </source>
</evidence>
<dbReference type="RefSeq" id="WP_193191076.1">
    <property type="nucleotide sequence ID" value="NZ_JACZFR010000016.1"/>
</dbReference>
<protein>
    <submittedName>
        <fullName evidence="1">Uncharacterized protein</fullName>
    </submittedName>
</protein>
<name>A0ABW1YQ93_9GAMM</name>
<gene>
    <name evidence="1" type="ORF">ACFQBM_16710</name>
</gene>
<reference evidence="2" key="1">
    <citation type="journal article" date="2019" name="Int. J. Syst. Evol. Microbiol.">
        <title>The Global Catalogue of Microorganisms (GCM) 10K type strain sequencing project: providing services to taxonomists for standard genome sequencing and annotation.</title>
        <authorList>
            <consortium name="The Broad Institute Genomics Platform"/>
            <consortium name="The Broad Institute Genome Sequencing Center for Infectious Disease"/>
            <person name="Wu L."/>
            <person name="Ma J."/>
        </authorList>
    </citation>
    <scope>NUCLEOTIDE SEQUENCE [LARGE SCALE GENOMIC DNA]</scope>
    <source>
        <strain evidence="2">CGMCC 1.13718</strain>
    </source>
</reference>
<sequence length="112" mass="12838">MSDEANEVLTRQLDKFDYVARQTSGLKTIFYCVRDQEFIDWAEGDFFLNRNGDLKVFVGMLNGVVEDVRISVGFSIYIHRGRLFSIEYKSEPGLFKSAENFRVAGAKVLVEL</sequence>
<comment type="caution">
    <text evidence="1">The sequence shown here is derived from an EMBL/GenBank/DDBJ whole genome shotgun (WGS) entry which is preliminary data.</text>
</comment>
<keyword evidence="2" id="KW-1185">Reference proteome</keyword>